<gene>
    <name evidence="3" type="ORF">COA17_10275</name>
</gene>
<dbReference type="InterPro" id="IPR050259">
    <property type="entry name" value="SDR"/>
</dbReference>
<accession>A0A2A4I001</accession>
<dbReference type="InterPro" id="IPR036291">
    <property type="entry name" value="NAD(P)-bd_dom_sf"/>
</dbReference>
<dbReference type="InterPro" id="IPR057326">
    <property type="entry name" value="KR_dom"/>
</dbReference>
<evidence type="ECO:0000313" key="4">
    <source>
        <dbReference type="Proteomes" id="UP000218784"/>
    </source>
</evidence>
<sequence length="252" mass="26178">MSAPAGRVALVTGAGRGIGRAIALRLAQDGADVAVNYRRDADAAAKVVAAIEAMGRRARAYPASVDSFDACAALVEAVAADFGAIDILVNNAGIASRGQSVADTDPGELERVVRTHALAPHYLSKLVIPWMRQRPRGDIVMISSVATLYHAANGAPYNMGKAAVEALAQTLAKEERVHGIRVNIVAPGLTVTDMGKRLAMATRGVADIHELDAQSPFGRVSTPEDVAAAVAFFVSADADYVTGQKINLHGGG</sequence>
<dbReference type="SUPFAM" id="SSF51735">
    <property type="entry name" value="NAD(P)-binding Rossmann-fold domains"/>
    <property type="match status" value="1"/>
</dbReference>
<dbReference type="FunFam" id="3.40.50.720:FF:000084">
    <property type="entry name" value="Short-chain dehydrogenase reductase"/>
    <property type="match status" value="1"/>
</dbReference>
<dbReference type="RefSeq" id="WP_096612132.1">
    <property type="nucleotide sequence ID" value="NZ_NWVD01000003.1"/>
</dbReference>
<name>A0A2A4I001_9SPHN</name>
<dbReference type="PRINTS" id="PR00081">
    <property type="entry name" value="GDHRDH"/>
</dbReference>
<dbReference type="InterPro" id="IPR002347">
    <property type="entry name" value="SDR_fam"/>
</dbReference>
<dbReference type="PRINTS" id="PR00080">
    <property type="entry name" value="SDRFAMILY"/>
</dbReference>
<reference evidence="3 4" key="1">
    <citation type="submission" date="2017-09" db="EMBL/GenBank/DDBJ databases">
        <title>Sphingomonas ginsenosidimutans KACC 14949, whole genome shotgun sequence.</title>
        <authorList>
            <person name="Feng G."/>
            <person name="Zhu H."/>
        </authorList>
    </citation>
    <scope>NUCLEOTIDE SEQUENCE [LARGE SCALE GENOMIC DNA]</scope>
    <source>
        <strain evidence="3 4">KACC 14949</strain>
    </source>
</reference>
<dbReference type="AlphaFoldDB" id="A0A2A4I001"/>
<dbReference type="GO" id="GO:0032787">
    <property type="term" value="P:monocarboxylic acid metabolic process"/>
    <property type="evidence" value="ECO:0007669"/>
    <property type="project" value="UniProtKB-ARBA"/>
</dbReference>
<feature type="domain" description="Ketoreductase" evidence="2">
    <location>
        <begin position="7"/>
        <end position="190"/>
    </location>
</feature>
<dbReference type="InterPro" id="IPR020904">
    <property type="entry name" value="Sc_DH/Rdtase_CS"/>
</dbReference>
<comment type="caution">
    <text evidence="3">The sequence shown here is derived from an EMBL/GenBank/DDBJ whole genome shotgun (WGS) entry which is preliminary data.</text>
</comment>
<dbReference type="CDD" id="cd05233">
    <property type="entry name" value="SDR_c"/>
    <property type="match status" value="1"/>
</dbReference>
<dbReference type="Pfam" id="PF13561">
    <property type="entry name" value="adh_short_C2"/>
    <property type="match status" value="1"/>
</dbReference>
<dbReference type="SMART" id="SM00822">
    <property type="entry name" value="PKS_KR"/>
    <property type="match status" value="1"/>
</dbReference>
<dbReference type="PANTHER" id="PTHR42879">
    <property type="entry name" value="3-OXOACYL-(ACYL-CARRIER-PROTEIN) REDUCTASE"/>
    <property type="match status" value="1"/>
</dbReference>
<dbReference type="EMBL" id="NWVD01000003">
    <property type="protein sequence ID" value="PCG09247.1"/>
    <property type="molecule type" value="Genomic_DNA"/>
</dbReference>
<evidence type="ECO:0000313" key="3">
    <source>
        <dbReference type="EMBL" id="PCG09247.1"/>
    </source>
</evidence>
<evidence type="ECO:0000256" key="1">
    <source>
        <dbReference type="ARBA" id="ARBA00006484"/>
    </source>
</evidence>
<organism evidence="3 4">
    <name type="scientific">Sphingomonas ginsenosidimutans</name>
    <dbReference type="NCBI Taxonomy" id="862134"/>
    <lineage>
        <taxon>Bacteria</taxon>
        <taxon>Pseudomonadati</taxon>
        <taxon>Pseudomonadota</taxon>
        <taxon>Alphaproteobacteria</taxon>
        <taxon>Sphingomonadales</taxon>
        <taxon>Sphingomonadaceae</taxon>
        <taxon>Sphingomonas</taxon>
    </lineage>
</organism>
<dbReference type="PANTHER" id="PTHR42879:SF2">
    <property type="entry name" value="3-OXOACYL-[ACYL-CARRIER-PROTEIN] REDUCTASE FABG"/>
    <property type="match status" value="1"/>
</dbReference>
<keyword evidence="4" id="KW-1185">Reference proteome</keyword>
<dbReference type="Gene3D" id="3.40.50.720">
    <property type="entry name" value="NAD(P)-binding Rossmann-like Domain"/>
    <property type="match status" value="1"/>
</dbReference>
<evidence type="ECO:0000259" key="2">
    <source>
        <dbReference type="SMART" id="SM00822"/>
    </source>
</evidence>
<protein>
    <submittedName>
        <fullName evidence="3">Oxidoreductase</fullName>
    </submittedName>
</protein>
<proteinExistence type="inferred from homology"/>
<comment type="similarity">
    <text evidence="1">Belongs to the short-chain dehydrogenases/reductases (SDR) family.</text>
</comment>
<dbReference type="Proteomes" id="UP000218784">
    <property type="component" value="Unassembled WGS sequence"/>
</dbReference>
<dbReference type="PROSITE" id="PS00061">
    <property type="entry name" value="ADH_SHORT"/>
    <property type="match status" value="1"/>
</dbReference>